<name>A0A8J7J842_9RHOB</name>
<reference evidence="2" key="1">
    <citation type="submission" date="2020-12" db="EMBL/GenBank/DDBJ databases">
        <title>Sedimentitalea sp. nov., isolated from sand in Incheon.</title>
        <authorList>
            <person name="Kim W."/>
        </authorList>
    </citation>
    <scope>NUCLEOTIDE SEQUENCE</scope>
    <source>
        <strain evidence="2">CAU 1593</strain>
    </source>
</reference>
<keyword evidence="1" id="KW-0812">Transmembrane</keyword>
<protein>
    <submittedName>
        <fullName evidence="2">Uncharacterized protein</fullName>
    </submittedName>
</protein>
<dbReference type="Proteomes" id="UP000619079">
    <property type="component" value="Unassembled WGS sequence"/>
</dbReference>
<evidence type="ECO:0000313" key="3">
    <source>
        <dbReference type="Proteomes" id="UP000619079"/>
    </source>
</evidence>
<keyword evidence="1" id="KW-1133">Transmembrane helix</keyword>
<organism evidence="2 3">
    <name type="scientific">Sedimentitalea arenosa</name>
    <dbReference type="NCBI Taxonomy" id="2798803"/>
    <lineage>
        <taxon>Bacteria</taxon>
        <taxon>Pseudomonadati</taxon>
        <taxon>Pseudomonadota</taxon>
        <taxon>Alphaproteobacteria</taxon>
        <taxon>Rhodobacterales</taxon>
        <taxon>Paracoccaceae</taxon>
        <taxon>Sedimentitalea</taxon>
    </lineage>
</organism>
<feature type="transmembrane region" description="Helical" evidence="1">
    <location>
        <begin position="76"/>
        <end position="99"/>
    </location>
</feature>
<feature type="transmembrane region" description="Helical" evidence="1">
    <location>
        <begin position="169"/>
        <end position="198"/>
    </location>
</feature>
<feature type="transmembrane region" description="Helical" evidence="1">
    <location>
        <begin position="210"/>
        <end position="232"/>
    </location>
</feature>
<accession>A0A8J7J842</accession>
<keyword evidence="1" id="KW-0472">Membrane</keyword>
<gene>
    <name evidence="2" type="ORF">JF290_03145</name>
</gene>
<feature type="transmembrane region" description="Helical" evidence="1">
    <location>
        <begin position="140"/>
        <end position="157"/>
    </location>
</feature>
<dbReference type="RefSeq" id="WP_199023299.1">
    <property type="nucleotide sequence ID" value="NZ_JAELVR010000002.1"/>
</dbReference>
<sequence length="242" mass="26027">MNIAFAVVFVSLICFFETARHGVFSLSLPEITSVVYGALVLGAVVILRGDLISVIIRPKSTLYGTPRLIWTWPRTLFGVMLGPLLWVVPVLYGVVLLQITVLPDVSVAGLAASFAPFLLIAIAESLFLREAVIKAFSPRLAHIYVVSTLAVFIFHVADGVPQALISAGAGVYFLTLRLIGANILAVALVHAASMVVFSEALNLGIEAAQIWTYAGYFVAASIALSIFIYSLFSIRKEAFSHA</sequence>
<evidence type="ECO:0000313" key="2">
    <source>
        <dbReference type="EMBL" id="MBJ6370514.1"/>
    </source>
</evidence>
<feature type="transmembrane region" description="Helical" evidence="1">
    <location>
        <begin position="105"/>
        <end position="128"/>
    </location>
</feature>
<evidence type="ECO:0000256" key="1">
    <source>
        <dbReference type="SAM" id="Phobius"/>
    </source>
</evidence>
<dbReference type="AlphaFoldDB" id="A0A8J7J842"/>
<proteinExistence type="predicted"/>
<feature type="transmembrane region" description="Helical" evidence="1">
    <location>
        <begin position="35"/>
        <end position="56"/>
    </location>
</feature>
<dbReference type="EMBL" id="JAELVR010000002">
    <property type="protein sequence ID" value="MBJ6370514.1"/>
    <property type="molecule type" value="Genomic_DNA"/>
</dbReference>
<keyword evidence="3" id="KW-1185">Reference proteome</keyword>
<comment type="caution">
    <text evidence="2">The sequence shown here is derived from an EMBL/GenBank/DDBJ whole genome shotgun (WGS) entry which is preliminary data.</text>
</comment>